<keyword evidence="7" id="KW-0448">Lipopolysaccharide biosynthesis</keyword>
<evidence type="ECO:0000256" key="9">
    <source>
        <dbReference type="ARBA" id="ARBA00043995"/>
    </source>
</evidence>
<evidence type="ECO:0000256" key="12">
    <source>
        <dbReference type="ARBA" id="ARBA00044330"/>
    </source>
</evidence>
<evidence type="ECO:0000256" key="13">
    <source>
        <dbReference type="ARBA" id="ARBA00049201"/>
    </source>
</evidence>
<keyword evidence="3" id="KW-1003">Cell membrane</keyword>
<dbReference type="GO" id="GO:0005886">
    <property type="term" value="C:plasma membrane"/>
    <property type="evidence" value="ECO:0007669"/>
    <property type="project" value="UniProtKB-SubCell"/>
</dbReference>
<evidence type="ECO:0000256" key="5">
    <source>
        <dbReference type="ARBA" id="ARBA00022676"/>
    </source>
</evidence>
<accession>A0A495WQF0</accession>
<dbReference type="RefSeq" id="WP_121456473.1">
    <property type="nucleotide sequence ID" value="NZ_RBXP01000001.1"/>
</dbReference>
<gene>
    <name evidence="14" type="ORF">DFR40_0034</name>
</gene>
<evidence type="ECO:0000256" key="4">
    <source>
        <dbReference type="ARBA" id="ARBA00022519"/>
    </source>
</evidence>
<keyword evidence="5" id="KW-0328">Glycosyltransferase</keyword>
<keyword evidence="8" id="KW-0472">Membrane</keyword>
<dbReference type="InterPro" id="IPR051199">
    <property type="entry name" value="LPS_LOS_Heptosyltrfase"/>
</dbReference>
<evidence type="ECO:0000256" key="10">
    <source>
        <dbReference type="ARBA" id="ARBA00044041"/>
    </source>
</evidence>
<protein>
    <recommendedName>
        <fullName evidence="11">Lipopolysaccharide heptosyltransferase 1</fullName>
        <ecNumber evidence="10">2.4.99.23</ecNumber>
    </recommendedName>
    <alternativeName>
        <fullName evidence="12">ADP-heptose:lipopolysaccharide heptosyltransferase I</fullName>
    </alternativeName>
</protein>
<evidence type="ECO:0000256" key="3">
    <source>
        <dbReference type="ARBA" id="ARBA00022475"/>
    </source>
</evidence>
<evidence type="ECO:0000256" key="1">
    <source>
        <dbReference type="ARBA" id="ARBA00004515"/>
    </source>
</evidence>
<keyword evidence="15" id="KW-1185">Reference proteome</keyword>
<comment type="caution">
    <text evidence="14">The sequence shown here is derived from an EMBL/GenBank/DDBJ whole genome shotgun (WGS) entry which is preliminary data.</text>
</comment>
<dbReference type="CDD" id="cd03789">
    <property type="entry name" value="GT9_LPS_heptosyltransferase"/>
    <property type="match status" value="1"/>
</dbReference>
<dbReference type="EMBL" id="RBXP01000001">
    <property type="protein sequence ID" value="RKT62985.1"/>
    <property type="molecule type" value="Genomic_DNA"/>
</dbReference>
<comment type="subcellular location">
    <subcellularLocation>
        <location evidence="1">Cell inner membrane</location>
        <topology evidence="1">Peripheral membrane protein</topology>
        <orientation evidence="1">Cytoplasmic side</orientation>
    </subcellularLocation>
</comment>
<evidence type="ECO:0000313" key="14">
    <source>
        <dbReference type="EMBL" id="RKT62985.1"/>
    </source>
</evidence>
<comment type="similarity">
    <text evidence="9">Belongs to the glycosyltransferase 9 family.</text>
</comment>
<evidence type="ECO:0000313" key="15">
    <source>
        <dbReference type="Proteomes" id="UP000270626"/>
    </source>
</evidence>
<dbReference type="Gene3D" id="3.40.50.2000">
    <property type="entry name" value="Glycogen Phosphorylase B"/>
    <property type="match status" value="2"/>
</dbReference>
<evidence type="ECO:0000256" key="7">
    <source>
        <dbReference type="ARBA" id="ARBA00022985"/>
    </source>
</evidence>
<dbReference type="OrthoDB" id="9767552at2"/>
<dbReference type="PANTHER" id="PTHR30160:SF19">
    <property type="entry name" value="LIPOPOLYSACCHARIDE HEPTOSYLTRANSFERASE 1"/>
    <property type="match status" value="1"/>
</dbReference>
<dbReference type="GO" id="GO:0005829">
    <property type="term" value="C:cytosol"/>
    <property type="evidence" value="ECO:0007669"/>
    <property type="project" value="TreeGrafter"/>
</dbReference>
<dbReference type="NCBIfam" id="TIGR02193">
    <property type="entry name" value="heptsyl_trn_I"/>
    <property type="match status" value="1"/>
</dbReference>
<name>A0A495WQF0_9RHOO</name>
<dbReference type="Pfam" id="PF01075">
    <property type="entry name" value="Glyco_transf_9"/>
    <property type="match status" value="1"/>
</dbReference>
<sequence>MRILLVKTSSLGDVIHNLPVATDIRRHFPEARIDWCVEEGFAQIPRLHPAVGRTVPVAVRRWRKALLRGETWREIGDFQRRLREVDYDLVLDTQGLFKSALLASRARGPLAGYTGDSAREPLAARFYDRHYPVARDLHAVVRNRCLAAAALGYAADDPVDYGIAAPALALDWLPARPYLVLLTATSRDDKLWPEARWIELGGELAGRGLTVVLPAGSAVERARAARLAAAIPGALAAPAMRLDALATLLGGARAVVGVDTGLTHLAVALRTPTVALYTATEPGLTGVYGSGFHRNLGGAGQCPTAAAVLGELAPVLA</sequence>
<dbReference type="EC" id="2.4.99.23" evidence="10"/>
<evidence type="ECO:0000256" key="6">
    <source>
        <dbReference type="ARBA" id="ARBA00022679"/>
    </source>
</evidence>
<dbReference type="InterPro" id="IPR011908">
    <property type="entry name" value="LipoPS_heptosylTferase-I"/>
</dbReference>
<dbReference type="GO" id="GO:0008713">
    <property type="term" value="F:ADP-heptose-lipopolysaccharide heptosyltransferase activity"/>
    <property type="evidence" value="ECO:0007669"/>
    <property type="project" value="TreeGrafter"/>
</dbReference>
<comment type="pathway">
    <text evidence="2">Bacterial outer membrane biogenesis; LPS core biosynthesis.</text>
</comment>
<organism evidence="14 15">
    <name type="scientific">Azonexus fungiphilus</name>
    <dbReference type="NCBI Taxonomy" id="146940"/>
    <lineage>
        <taxon>Bacteria</taxon>
        <taxon>Pseudomonadati</taxon>
        <taxon>Pseudomonadota</taxon>
        <taxon>Betaproteobacteria</taxon>
        <taxon>Rhodocyclales</taxon>
        <taxon>Azonexaceae</taxon>
        <taxon>Azonexus</taxon>
    </lineage>
</organism>
<dbReference type="PANTHER" id="PTHR30160">
    <property type="entry name" value="TETRAACYLDISACCHARIDE 4'-KINASE-RELATED"/>
    <property type="match status" value="1"/>
</dbReference>
<evidence type="ECO:0000256" key="8">
    <source>
        <dbReference type="ARBA" id="ARBA00023136"/>
    </source>
</evidence>
<comment type="catalytic activity">
    <reaction evidence="13">
        <text>an alpha-Kdo-(2-&gt;4)-alpha-Kdo-(2-&gt;6)-lipid A + ADP-L-glycero-beta-D-manno-heptose = an L-alpha-D-Hep-(1-&gt;5)-[alpha-Kdo-(2-&gt;4)]-alpha-Kdo-(2-&gt;6)-lipid A + ADP + H(+)</text>
        <dbReference type="Rhea" id="RHEA:74067"/>
        <dbReference type="ChEBI" id="CHEBI:15378"/>
        <dbReference type="ChEBI" id="CHEBI:61506"/>
        <dbReference type="ChEBI" id="CHEBI:176431"/>
        <dbReference type="ChEBI" id="CHEBI:193068"/>
        <dbReference type="ChEBI" id="CHEBI:456216"/>
        <dbReference type="EC" id="2.4.99.23"/>
    </reaction>
</comment>
<reference evidence="14 15" key="1">
    <citation type="submission" date="2018-10" db="EMBL/GenBank/DDBJ databases">
        <title>Genomic Encyclopedia of Type Strains, Phase IV (KMG-IV): sequencing the most valuable type-strain genomes for metagenomic binning, comparative biology and taxonomic classification.</title>
        <authorList>
            <person name="Goeker M."/>
        </authorList>
    </citation>
    <scope>NUCLEOTIDE SEQUENCE [LARGE SCALE GENOMIC DNA]</scope>
    <source>
        <strain evidence="14 15">DSM 23841</strain>
    </source>
</reference>
<evidence type="ECO:0000256" key="11">
    <source>
        <dbReference type="ARBA" id="ARBA00044190"/>
    </source>
</evidence>
<dbReference type="SUPFAM" id="SSF53756">
    <property type="entry name" value="UDP-Glycosyltransferase/glycogen phosphorylase"/>
    <property type="match status" value="1"/>
</dbReference>
<dbReference type="Proteomes" id="UP000270626">
    <property type="component" value="Unassembled WGS sequence"/>
</dbReference>
<dbReference type="AlphaFoldDB" id="A0A495WQF0"/>
<keyword evidence="4" id="KW-0997">Cell inner membrane</keyword>
<dbReference type="InterPro" id="IPR002201">
    <property type="entry name" value="Glyco_trans_9"/>
</dbReference>
<evidence type="ECO:0000256" key="2">
    <source>
        <dbReference type="ARBA" id="ARBA00004713"/>
    </source>
</evidence>
<proteinExistence type="inferred from homology"/>
<keyword evidence="6 14" id="KW-0808">Transferase</keyword>
<dbReference type="GO" id="GO:0009244">
    <property type="term" value="P:lipopolysaccharide core region biosynthetic process"/>
    <property type="evidence" value="ECO:0007669"/>
    <property type="project" value="InterPro"/>
</dbReference>